<sequence>MPNAPSNLTRPRKAIPSLSYPKPPQLQRYIHNDPIMMDMGTLDKKATPVEIGTRGTVGSLIMQEIRYFKNLELSTQDIPKNHQAFNTTSFSDHSGSTVGSAVTQKKKKTTSGRFLPSICTLVEVSDKKRMIGVSPWLGYRALKSDVPAKLPA</sequence>
<feature type="region of interest" description="Disordered" evidence="1">
    <location>
        <begin position="1"/>
        <end position="26"/>
    </location>
</feature>
<dbReference type="AlphaFoldDB" id="A0A2I0KGN6"/>
<accession>A0A2I0KGN6</accession>
<name>A0A2I0KGN6_PUNGR</name>
<keyword evidence="3" id="KW-1185">Reference proteome</keyword>
<evidence type="ECO:0000256" key="1">
    <source>
        <dbReference type="SAM" id="MobiDB-lite"/>
    </source>
</evidence>
<proteinExistence type="predicted"/>
<gene>
    <name evidence="2" type="ORF">CRG98_011890</name>
</gene>
<dbReference type="EMBL" id="PGOL01000589">
    <property type="protein sequence ID" value="PKI67677.1"/>
    <property type="molecule type" value="Genomic_DNA"/>
</dbReference>
<evidence type="ECO:0000313" key="3">
    <source>
        <dbReference type="Proteomes" id="UP000233551"/>
    </source>
</evidence>
<reference evidence="2 3" key="1">
    <citation type="submission" date="2017-11" db="EMBL/GenBank/DDBJ databases">
        <title>De-novo sequencing of pomegranate (Punica granatum L.) genome.</title>
        <authorList>
            <person name="Akparov Z."/>
            <person name="Amiraslanov A."/>
            <person name="Hajiyeva S."/>
            <person name="Abbasov M."/>
            <person name="Kaur K."/>
            <person name="Hamwieh A."/>
            <person name="Solovyev V."/>
            <person name="Salamov A."/>
            <person name="Braich B."/>
            <person name="Kosarev P."/>
            <person name="Mahmoud A."/>
            <person name="Hajiyev E."/>
            <person name="Babayeva S."/>
            <person name="Izzatullayeva V."/>
            <person name="Mammadov A."/>
            <person name="Mammadov A."/>
            <person name="Sharifova S."/>
            <person name="Ojaghi J."/>
            <person name="Eynullazada K."/>
            <person name="Bayramov B."/>
            <person name="Abdulazimova A."/>
            <person name="Shahmuradov I."/>
        </authorList>
    </citation>
    <scope>NUCLEOTIDE SEQUENCE [LARGE SCALE GENOMIC DNA]</scope>
    <source>
        <strain evidence="3">cv. AG2017</strain>
        <tissue evidence="2">Leaf</tissue>
    </source>
</reference>
<protein>
    <submittedName>
        <fullName evidence="2">Uncharacterized protein</fullName>
    </submittedName>
</protein>
<comment type="caution">
    <text evidence="2">The sequence shown here is derived from an EMBL/GenBank/DDBJ whole genome shotgun (WGS) entry which is preliminary data.</text>
</comment>
<dbReference type="PANTHER" id="PTHR35131">
    <property type="entry name" value="EXPRESSED PROTEIN"/>
    <property type="match status" value="1"/>
</dbReference>
<evidence type="ECO:0000313" key="2">
    <source>
        <dbReference type="EMBL" id="PKI67677.1"/>
    </source>
</evidence>
<dbReference type="Proteomes" id="UP000233551">
    <property type="component" value="Unassembled WGS sequence"/>
</dbReference>
<dbReference type="PANTHER" id="PTHR35131:SF2">
    <property type="entry name" value="GAG-POL POLYPROTEIN"/>
    <property type="match status" value="1"/>
</dbReference>
<organism evidence="2 3">
    <name type="scientific">Punica granatum</name>
    <name type="common">Pomegranate</name>
    <dbReference type="NCBI Taxonomy" id="22663"/>
    <lineage>
        <taxon>Eukaryota</taxon>
        <taxon>Viridiplantae</taxon>
        <taxon>Streptophyta</taxon>
        <taxon>Embryophyta</taxon>
        <taxon>Tracheophyta</taxon>
        <taxon>Spermatophyta</taxon>
        <taxon>Magnoliopsida</taxon>
        <taxon>eudicotyledons</taxon>
        <taxon>Gunneridae</taxon>
        <taxon>Pentapetalae</taxon>
        <taxon>rosids</taxon>
        <taxon>malvids</taxon>
        <taxon>Myrtales</taxon>
        <taxon>Lythraceae</taxon>
        <taxon>Punica</taxon>
    </lineage>
</organism>